<protein>
    <submittedName>
        <fullName evidence="1">Uncharacterized protein</fullName>
    </submittedName>
</protein>
<name>A0A4Y2Q0U9_ARAVE</name>
<keyword evidence="2" id="KW-1185">Reference proteome</keyword>
<gene>
    <name evidence="1" type="ORF">AVEN_44338_1</name>
</gene>
<dbReference type="EMBL" id="BGPR01012655">
    <property type="protein sequence ID" value="GBN57044.1"/>
    <property type="molecule type" value="Genomic_DNA"/>
</dbReference>
<dbReference type="Proteomes" id="UP000499080">
    <property type="component" value="Unassembled WGS sequence"/>
</dbReference>
<accession>A0A4Y2Q0U9</accession>
<sequence>MVLQLLQSQHGFRTEENISLLYYTIKYFQMQIQGSALGAQAGGSQVRNPIPLKIRRVWGLLHAKSYVVAKRPPVGVARKFGEGGASSGVVLVI</sequence>
<comment type="caution">
    <text evidence="1">The sequence shown here is derived from an EMBL/GenBank/DDBJ whole genome shotgun (WGS) entry which is preliminary data.</text>
</comment>
<dbReference type="AlphaFoldDB" id="A0A4Y2Q0U9"/>
<organism evidence="1 2">
    <name type="scientific">Araneus ventricosus</name>
    <name type="common">Orbweaver spider</name>
    <name type="synonym">Epeira ventricosa</name>
    <dbReference type="NCBI Taxonomy" id="182803"/>
    <lineage>
        <taxon>Eukaryota</taxon>
        <taxon>Metazoa</taxon>
        <taxon>Ecdysozoa</taxon>
        <taxon>Arthropoda</taxon>
        <taxon>Chelicerata</taxon>
        <taxon>Arachnida</taxon>
        <taxon>Araneae</taxon>
        <taxon>Araneomorphae</taxon>
        <taxon>Entelegynae</taxon>
        <taxon>Araneoidea</taxon>
        <taxon>Araneidae</taxon>
        <taxon>Araneus</taxon>
    </lineage>
</organism>
<proteinExistence type="predicted"/>
<reference evidence="1 2" key="1">
    <citation type="journal article" date="2019" name="Sci. Rep.">
        <title>Orb-weaving spider Araneus ventricosus genome elucidates the spidroin gene catalogue.</title>
        <authorList>
            <person name="Kono N."/>
            <person name="Nakamura H."/>
            <person name="Ohtoshi R."/>
            <person name="Moran D.A.P."/>
            <person name="Shinohara A."/>
            <person name="Yoshida Y."/>
            <person name="Fujiwara M."/>
            <person name="Mori M."/>
            <person name="Tomita M."/>
            <person name="Arakawa K."/>
        </authorList>
    </citation>
    <scope>NUCLEOTIDE SEQUENCE [LARGE SCALE GENOMIC DNA]</scope>
</reference>
<evidence type="ECO:0000313" key="1">
    <source>
        <dbReference type="EMBL" id="GBN57044.1"/>
    </source>
</evidence>
<evidence type="ECO:0000313" key="2">
    <source>
        <dbReference type="Proteomes" id="UP000499080"/>
    </source>
</evidence>